<dbReference type="InterPro" id="IPR050330">
    <property type="entry name" value="Bact_OuterMem_StrucFunc"/>
</dbReference>
<protein>
    <submittedName>
        <fullName evidence="5">OmpA family protein</fullName>
    </submittedName>
</protein>
<dbReference type="EMBL" id="PYGA01000003">
    <property type="protein sequence ID" value="PSK99673.1"/>
    <property type="molecule type" value="Genomic_DNA"/>
</dbReference>
<keyword evidence="1" id="KW-0472">Membrane</keyword>
<evidence type="ECO:0000313" key="6">
    <source>
        <dbReference type="Proteomes" id="UP000240542"/>
    </source>
</evidence>
<dbReference type="GO" id="GO:0016020">
    <property type="term" value="C:membrane"/>
    <property type="evidence" value="ECO:0007669"/>
    <property type="project" value="UniProtKB-UniRule"/>
</dbReference>
<reference evidence="5 6" key="1">
    <citation type="submission" date="2018-03" db="EMBL/GenBank/DDBJ databases">
        <title>Genomic Encyclopedia of Archaeal and Bacterial Type Strains, Phase II (KMG-II): from individual species to whole genera.</title>
        <authorList>
            <person name="Goeker M."/>
        </authorList>
    </citation>
    <scope>NUCLEOTIDE SEQUENCE [LARGE SCALE GENOMIC DNA]</scope>
    <source>
        <strain evidence="5 6">DSM 45312</strain>
    </source>
</reference>
<dbReference type="CDD" id="cd07185">
    <property type="entry name" value="OmpA_C-like"/>
    <property type="match status" value="1"/>
</dbReference>
<keyword evidence="3" id="KW-0732">Signal</keyword>
<organism evidence="5 6">
    <name type="scientific">Murinocardiopsis flavida</name>
    <dbReference type="NCBI Taxonomy" id="645275"/>
    <lineage>
        <taxon>Bacteria</taxon>
        <taxon>Bacillati</taxon>
        <taxon>Actinomycetota</taxon>
        <taxon>Actinomycetes</taxon>
        <taxon>Streptosporangiales</taxon>
        <taxon>Nocardiopsidaceae</taxon>
        <taxon>Murinocardiopsis</taxon>
    </lineage>
</organism>
<feature type="chain" id="PRO_5039427290" evidence="3">
    <location>
        <begin position="21"/>
        <end position="554"/>
    </location>
</feature>
<sequence length="554" mass="58115">MGGRLIGAGLALVLLSGCSAGPPGTEDEEPEPTAKASPTPQPSVAAAPDPKGAITTRPLYTEQITGEASVTLHRVDGDTMVARMKVRNEKGGGFRVWPALADQSGPIDHYPWNGFSGVAWLDPDGRSLHKPYFRPDRSCLCSTSGKSGKEERYLGEGEEIDVHAVLDAPPEDVKAVTLVTSLAEPFVDVPISDGAPDGVEFDDPEDEPDAEPETADLEAVTETRDSMVFDNADHWAVNLPADDLFFPNSARLTGLGTRTLEDMAKRMREERVTEAAIGGHTDDSDDASVSGPLSTAQAESVEKALGEGLKGRVALTAKGYGNGNPIADNGTDPGRERNRRITISLPKDQELHPMAPAPPSGSPSPGASPSPEPPDAPSPTPSTPLWNGPSPTPSAGPGDRRGKGRPAAEFAVTGAAAAGEEPRVDVALTGLRAVSERSALLGYEVTNPGDEEVLLNLDSVSDQWRAFRAGAAHAVYLDSPGDLRAHPVRVRSVDDEKAAPYCLCSSTSGISNGTDTLGPGQTRRFYAVLPIEPGAKAASVKIGVMPEMKGVRID</sequence>
<feature type="domain" description="OmpA-like" evidence="4">
    <location>
        <begin position="232"/>
        <end position="349"/>
    </location>
</feature>
<feature type="compositionally biased region" description="Pro residues" evidence="2">
    <location>
        <begin position="355"/>
        <end position="382"/>
    </location>
</feature>
<dbReference type="Gene3D" id="3.30.1330.60">
    <property type="entry name" value="OmpA-like domain"/>
    <property type="match status" value="1"/>
</dbReference>
<dbReference type="PROSITE" id="PS51257">
    <property type="entry name" value="PROKAR_LIPOPROTEIN"/>
    <property type="match status" value="1"/>
</dbReference>
<comment type="caution">
    <text evidence="5">The sequence shown here is derived from an EMBL/GenBank/DDBJ whole genome shotgun (WGS) entry which is preliminary data.</text>
</comment>
<feature type="signal peptide" evidence="3">
    <location>
        <begin position="1"/>
        <end position="20"/>
    </location>
</feature>
<dbReference type="PANTHER" id="PTHR30329:SF21">
    <property type="entry name" value="LIPOPROTEIN YIAD-RELATED"/>
    <property type="match status" value="1"/>
</dbReference>
<evidence type="ECO:0000256" key="3">
    <source>
        <dbReference type="SAM" id="SignalP"/>
    </source>
</evidence>
<dbReference type="SUPFAM" id="SSF103088">
    <property type="entry name" value="OmpA-like"/>
    <property type="match status" value="1"/>
</dbReference>
<dbReference type="AlphaFoldDB" id="A0A2P8DR31"/>
<dbReference type="PANTHER" id="PTHR30329">
    <property type="entry name" value="STATOR ELEMENT OF FLAGELLAR MOTOR COMPLEX"/>
    <property type="match status" value="1"/>
</dbReference>
<dbReference type="PROSITE" id="PS51123">
    <property type="entry name" value="OMPA_2"/>
    <property type="match status" value="1"/>
</dbReference>
<feature type="region of interest" description="Disordered" evidence="2">
    <location>
        <begin position="275"/>
        <end position="302"/>
    </location>
</feature>
<feature type="region of interest" description="Disordered" evidence="2">
    <location>
        <begin position="189"/>
        <end position="214"/>
    </location>
</feature>
<dbReference type="InterPro" id="IPR036737">
    <property type="entry name" value="OmpA-like_sf"/>
</dbReference>
<dbReference type="RefSeq" id="WP_211301185.1">
    <property type="nucleotide sequence ID" value="NZ_PYGA01000003.1"/>
</dbReference>
<feature type="region of interest" description="Disordered" evidence="2">
    <location>
        <begin position="316"/>
        <end position="407"/>
    </location>
</feature>
<dbReference type="Proteomes" id="UP000240542">
    <property type="component" value="Unassembled WGS sequence"/>
</dbReference>
<dbReference type="Pfam" id="PF00691">
    <property type="entry name" value="OmpA"/>
    <property type="match status" value="1"/>
</dbReference>
<evidence type="ECO:0000259" key="4">
    <source>
        <dbReference type="PROSITE" id="PS51123"/>
    </source>
</evidence>
<dbReference type="InterPro" id="IPR006665">
    <property type="entry name" value="OmpA-like"/>
</dbReference>
<gene>
    <name evidence="5" type="ORF">CLV63_103400</name>
</gene>
<feature type="region of interest" description="Disordered" evidence="2">
    <location>
        <begin position="17"/>
        <end position="54"/>
    </location>
</feature>
<evidence type="ECO:0000256" key="1">
    <source>
        <dbReference type="PROSITE-ProRule" id="PRU00473"/>
    </source>
</evidence>
<name>A0A2P8DR31_9ACTN</name>
<evidence type="ECO:0000256" key="2">
    <source>
        <dbReference type="SAM" id="MobiDB-lite"/>
    </source>
</evidence>
<keyword evidence="6" id="KW-1185">Reference proteome</keyword>
<accession>A0A2P8DR31</accession>
<feature type="compositionally biased region" description="Acidic residues" evidence="2">
    <location>
        <begin position="199"/>
        <end position="214"/>
    </location>
</feature>
<proteinExistence type="predicted"/>
<evidence type="ECO:0000313" key="5">
    <source>
        <dbReference type="EMBL" id="PSK99673.1"/>
    </source>
</evidence>